<dbReference type="KEGG" id="apro:F751_4196"/>
<accession>A0A087SJP0</accession>
<dbReference type="GeneID" id="23615587"/>
<reference evidence="1 2" key="1">
    <citation type="journal article" date="2014" name="BMC Genomics">
        <title>Oil accumulation mechanisms of the oleaginous microalga Chlorella protothecoides revealed through its genome, transcriptomes, and proteomes.</title>
        <authorList>
            <person name="Gao C."/>
            <person name="Wang Y."/>
            <person name="Shen Y."/>
            <person name="Yan D."/>
            <person name="He X."/>
            <person name="Dai J."/>
            <person name="Wu Q."/>
        </authorList>
    </citation>
    <scope>NUCLEOTIDE SEQUENCE [LARGE SCALE GENOMIC DNA]</scope>
    <source>
        <strain evidence="1 2">0710</strain>
    </source>
</reference>
<proteinExistence type="predicted"/>
<dbReference type="AlphaFoldDB" id="A0A087SJP0"/>
<dbReference type="EMBL" id="KL662124">
    <property type="protein sequence ID" value="KFM25944.1"/>
    <property type="molecule type" value="Genomic_DNA"/>
</dbReference>
<dbReference type="RefSeq" id="XP_011398840.1">
    <property type="nucleotide sequence ID" value="XM_011400538.1"/>
</dbReference>
<gene>
    <name evidence="1" type="ORF">F751_4196</name>
</gene>
<evidence type="ECO:0000313" key="2">
    <source>
        <dbReference type="Proteomes" id="UP000028924"/>
    </source>
</evidence>
<dbReference type="Proteomes" id="UP000028924">
    <property type="component" value="Unassembled WGS sequence"/>
</dbReference>
<name>A0A087SJP0_AUXPR</name>
<evidence type="ECO:0000313" key="1">
    <source>
        <dbReference type="EMBL" id="KFM25944.1"/>
    </source>
</evidence>
<organism evidence="1 2">
    <name type="scientific">Auxenochlorella protothecoides</name>
    <name type="common">Green microalga</name>
    <name type="synonym">Chlorella protothecoides</name>
    <dbReference type="NCBI Taxonomy" id="3075"/>
    <lineage>
        <taxon>Eukaryota</taxon>
        <taxon>Viridiplantae</taxon>
        <taxon>Chlorophyta</taxon>
        <taxon>core chlorophytes</taxon>
        <taxon>Trebouxiophyceae</taxon>
        <taxon>Chlorellales</taxon>
        <taxon>Chlorellaceae</taxon>
        <taxon>Auxenochlorella</taxon>
    </lineage>
</organism>
<protein>
    <submittedName>
        <fullName evidence="1">Uncharacterized protein</fullName>
    </submittedName>
</protein>
<keyword evidence="2" id="KW-1185">Reference proteome</keyword>
<sequence length="63" mass="7011">MEAMRELPWNSWWWVHAAIAPHAKALVSTDPILCPARGQLLPSLTLFPSEGSSKTPPHADVFF</sequence>